<dbReference type="SMART" id="SM00271">
    <property type="entry name" value="DnaJ"/>
    <property type="match status" value="1"/>
</dbReference>
<name>A0AA43QQN3_9LECA</name>
<dbReference type="GO" id="GO:0000390">
    <property type="term" value="P:spliceosomal complex disassembly"/>
    <property type="evidence" value="ECO:0007669"/>
    <property type="project" value="TreeGrafter"/>
</dbReference>
<feature type="compositionally biased region" description="Polar residues" evidence="7">
    <location>
        <begin position="284"/>
        <end position="306"/>
    </location>
</feature>
<dbReference type="PANTHER" id="PTHR44313:SF1">
    <property type="entry name" value="DNAJ HOMOLOG SUBFAMILY C MEMBER 17"/>
    <property type="match status" value="1"/>
</dbReference>
<evidence type="ECO:0000256" key="4">
    <source>
        <dbReference type="ARBA" id="ARBA00023186"/>
    </source>
</evidence>
<dbReference type="InterPro" id="IPR012677">
    <property type="entry name" value="Nucleotide-bd_a/b_plait_sf"/>
</dbReference>
<dbReference type="PANTHER" id="PTHR44313">
    <property type="entry name" value="DNAJ HOMOLOG SUBFAMILY C MEMBER 17"/>
    <property type="match status" value="1"/>
</dbReference>
<protein>
    <recommendedName>
        <fullName evidence="12">J domain-containing protein</fullName>
    </recommendedName>
</protein>
<evidence type="ECO:0000256" key="5">
    <source>
        <dbReference type="ARBA" id="ARBA00023242"/>
    </source>
</evidence>
<keyword evidence="11" id="KW-1185">Reference proteome</keyword>
<feature type="region of interest" description="Disordered" evidence="7">
    <location>
        <begin position="279"/>
        <end position="321"/>
    </location>
</feature>
<evidence type="ECO:0000259" key="8">
    <source>
        <dbReference type="PROSITE" id="PS50076"/>
    </source>
</evidence>
<dbReference type="PROSITE" id="PS00636">
    <property type="entry name" value="DNAJ_1"/>
    <property type="match status" value="1"/>
</dbReference>
<dbReference type="InterPro" id="IPR001623">
    <property type="entry name" value="DnaJ_domain"/>
</dbReference>
<dbReference type="SUPFAM" id="SSF54928">
    <property type="entry name" value="RNA-binding domain, RBD"/>
    <property type="match status" value="1"/>
</dbReference>
<keyword evidence="5" id="KW-0539">Nucleus</keyword>
<keyword evidence="4" id="KW-0143">Chaperone</keyword>
<dbReference type="AlphaFoldDB" id="A0AA43QQN3"/>
<dbReference type="GO" id="GO:0003723">
    <property type="term" value="F:RNA binding"/>
    <property type="evidence" value="ECO:0007669"/>
    <property type="project" value="UniProtKB-UniRule"/>
</dbReference>
<dbReference type="SUPFAM" id="SSF46565">
    <property type="entry name" value="Chaperone J-domain"/>
    <property type="match status" value="1"/>
</dbReference>
<sequence length="380" mass="43086">MPSDDRKDFQTSTIDFYELLGLGYEFSQKELDRSWRKTALKYHPDKCGPDEEAKKKFHLAQIGYDLLSDPSSKATYDNARTARLQKQRQNELFEGRRRQMKEDLEAGERGVKRRRDEDVDEEEKLEREIRRLAEDGKRRRKEREEALRRDMQESSDQKEMSREAHPAGVSNGHANPTDKPGVTENDRTVKIRISKKKDNGTLTEDRLRTLFSDFGDIETVDVLPSSTEKKRKTATVQFASIVGAHASVIGFQSGKLAKWKMIESVDWLTGQEPHYLSRNEKVSKQSPPYQPENPTLGANPSSRNGFSTSTSSIPHNIIPSDKKPSFASFSAAGLDQAKTSSPGINSPTLEEMTLIRLRKLEQKALAAEIERSDREADANG</sequence>
<dbReference type="PROSITE" id="PS50076">
    <property type="entry name" value="DNAJ_2"/>
    <property type="match status" value="1"/>
</dbReference>
<dbReference type="CDD" id="cd06257">
    <property type="entry name" value="DnaJ"/>
    <property type="match status" value="1"/>
</dbReference>
<evidence type="ECO:0000256" key="1">
    <source>
        <dbReference type="ARBA" id="ARBA00004123"/>
    </source>
</evidence>
<evidence type="ECO:0000256" key="7">
    <source>
        <dbReference type="SAM" id="MobiDB-lite"/>
    </source>
</evidence>
<dbReference type="Pfam" id="PF00076">
    <property type="entry name" value="RRM_1"/>
    <property type="match status" value="1"/>
</dbReference>
<dbReference type="InterPro" id="IPR000504">
    <property type="entry name" value="RRM_dom"/>
</dbReference>
<dbReference type="Pfam" id="PF00226">
    <property type="entry name" value="DnaJ"/>
    <property type="match status" value="1"/>
</dbReference>
<dbReference type="GO" id="GO:0005737">
    <property type="term" value="C:cytoplasm"/>
    <property type="evidence" value="ECO:0007669"/>
    <property type="project" value="UniProtKB-SubCell"/>
</dbReference>
<evidence type="ECO:0000256" key="2">
    <source>
        <dbReference type="ARBA" id="ARBA00004496"/>
    </source>
</evidence>
<reference evidence="10" key="1">
    <citation type="journal article" date="2023" name="Genome Biol. Evol.">
        <title>First Whole Genome Sequence and Flow Cytometry Genome Size Data for the Lichen-Forming Fungus Ramalina farinacea (Ascomycota).</title>
        <authorList>
            <person name="Llewellyn T."/>
            <person name="Mian S."/>
            <person name="Hill R."/>
            <person name="Leitch I.J."/>
            <person name="Gaya E."/>
        </authorList>
    </citation>
    <scope>NUCLEOTIDE SEQUENCE</scope>
    <source>
        <strain evidence="10">LIQ254RAFAR</strain>
    </source>
</reference>
<feature type="compositionally biased region" description="Basic and acidic residues" evidence="7">
    <location>
        <begin position="88"/>
        <end position="117"/>
    </location>
</feature>
<dbReference type="InterPro" id="IPR052094">
    <property type="entry name" value="Pre-mRNA-splicing_ERAD"/>
</dbReference>
<feature type="compositionally biased region" description="Basic and acidic residues" evidence="7">
    <location>
        <begin position="124"/>
        <end position="165"/>
    </location>
</feature>
<evidence type="ECO:0000313" key="11">
    <source>
        <dbReference type="Proteomes" id="UP001161017"/>
    </source>
</evidence>
<feature type="domain" description="J" evidence="8">
    <location>
        <begin position="15"/>
        <end position="80"/>
    </location>
</feature>
<dbReference type="InterPro" id="IPR035979">
    <property type="entry name" value="RBD_domain_sf"/>
</dbReference>
<proteinExistence type="predicted"/>
<feature type="region of interest" description="Disordered" evidence="7">
    <location>
        <begin position="82"/>
        <end position="189"/>
    </location>
</feature>
<keyword evidence="6" id="KW-0694">RNA-binding</keyword>
<dbReference type="Gene3D" id="1.10.287.110">
    <property type="entry name" value="DnaJ domain"/>
    <property type="match status" value="1"/>
</dbReference>
<dbReference type="GO" id="GO:0005681">
    <property type="term" value="C:spliceosomal complex"/>
    <property type="evidence" value="ECO:0007669"/>
    <property type="project" value="TreeGrafter"/>
</dbReference>
<comment type="subcellular location">
    <subcellularLocation>
        <location evidence="2">Cytoplasm</location>
    </subcellularLocation>
    <subcellularLocation>
        <location evidence="1">Nucleus</location>
    </subcellularLocation>
</comment>
<evidence type="ECO:0000256" key="6">
    <source>
        <dbReference type="PROSITE-ProRule" id="PRU00176"/>
    </source>
</evidence>
<organism evidence="10 11">
    <name type="scientific">Ramalina farinacea</name>
    <dbReference type="NCBI Taxonomy" id="258253"/>
    <lineage>
        <taxon>Eukaryota</taxon>
        <taxon>Fungi</taxon>
        <taxon>Dikarya</taxon>
        <taxon>Ascomycota</taxon>
        <taxon>Pezizomycotina</taxon>
        <taxon>Lecanoromycetes</taxon>
        <taxon>OSLEUM clade</taxon>
        <taxon>Lecanoromycetidae</taxon>
        <taxon>Lecanorales</taxon>
        <taxon>Lecanorineae</taxon>
        <taxon>Ramalinaceae</taxon>
        <taxon>Ramalina</taxon>
    </lineage>
</organism>
<evidence type="ECO:0000256" key="3">
    <source>
        <dbReference type="ARBA" id="ARBA00022490"/>
    </source>
</evidence>
<dbReference type="PROSITE" id="PS50102">
    <property type="entry name" value="RRM"/>
    <property type="match status" value="1"/>
</dbReference>
<dbReference type="Gene3D" id="3.30.70.330">
    <property type="match status" value="1"/>
</dbReference>
<evidence type="ECO:0000259" key="9">
    <source>
        <dbReference type="PROSITE" id="PS50102"/>
    </source>
</evidence>
<feature type="domain" description="RRM" evidence="9">
    <location>
        <begin position="189"/>
        <end position="287"/>
    </location>
</feature>
<dbReference type="PRINTS" id="PR00625">
    <property type="entry name" value="JDOMAIN"/>
</dbReference>
<dbReference type="Proteomes" id="UP001161017">
    <property type="component" value="Unassembled WGS sequence"/>
</dbReference>
<keyword evidence="3" id="KW-0963">Cytoplasm</keyword>
<evidence type="ECO:0008006" key="12">
    <source>
        <dbReference type="Google" id="ProtNLM"/>
    </source>
</evidence>
<comment type="caution">
    <text evidence="10">The sequence shown here is derived from an EMBL/GenBank/DDBJ whole genome shotgun (WGS) entry which is preliminary data.</text>
</comment>
<dbReference type="EMBL" id="JAPUFD010000009">
    <property type="protein sequence ID" value="MDI1489341.1"/>
    <property type="molecule type" value="Genomic_DNA"/>
</dbReference>
<evidence type="ECO:0000313" key="10">
    <source>
        <dbReference type="EMBL" id="MDI1489341.1"/>
    </source>
</evidence>
<dbReference type="InterPro" id="IPR036869">
    <property type="entry name" value="J_dom_sf"/>
</dbReference>
<dbReference type="InterPro" id="IPR018253">
    <property type="entry name" value="DnaJ_domain_CS"/>
</dbReference>
<gene>
    <name evidence="10" type="ORF">OHK93_008619</name>
</gene>
<accession>A0AA43QQN3</accession>